<sequence>MTLHYLDFDYSEDGEGTGTWDAMASVTAEHLPALHAEIAAVLDWAHATFGDEPGGIGDGADWDYDLQAVEEISAVQSLRFDQATRRLVVESGAATPARHTVTFSVSGNADFCEAFRERFEPA</sequence>
<gene>
    <name evidence="1" type="ORF">AX018_10293</name>
</gene>
<organism evidence="1 2">
    <name type="scientific">Paracidovorax anthurii</name>
    <dbReference type="NCBI Taxonomy" id="78229"/>
    <lineage>
        <taxon>Bacteria</taxon>
        <taxon>Pseudomonadati</taxon>
        <taxon>Pseudomonadota</taxon>
        <taxon>Betaproteobacteria</taxon>
        <taxon>Burkholderiales</taxon>
        <taxon>Comamonadaceae</taxon>
        <taxon>Paracidovorax</taxon>
    </lineage>
</organism>
<evidence type="ECO:0000313" key="1">
    <source>
        <dbReference type="EMBL" id="RAR78628.1"/>
    </source>
</evidence>
<dbReference type="EMBL" id="QLTA01000029">
    <property type="protein sequence ID" value="RAR78628.1"/>
    <property type="molecule type" value="Genomic_DNA"/>
</dbReference>
<evidence type="ECO:0000313" key="2">
    <source>
        <dbReference type="Proteomes" id="UP000248856"/>
    </source>
</evidence>
<dbReference type="Proteomes" id="UP000248856">
    <property type="component" value="Unassembled WGS sequence"/>
</dbReference>
<proteinExistence type="predicted"/>
<dbReference type="RefSeq" id="WP_111878287.1">
    <property type="nucleotide sequence ID" value="NZ_CBCSGC010000215.1"/>
</dbReference>
<protein>
    <submittedName>
        <fullName evidence="1">VCBS repeat-containing protein</fullName>
    </submittedName>
</protein>
<reference evidence="1 2" key="1">
    <citation type="submission" date="2018-06" db="EMBL/GenBank/DDBJ databases">
        <title>Genomic Encyclopedia of Archaeal and Bacterial Type Strains, Phase II (KMG-II): from individual species to whole genera.</title>
        <authorList>
            <person name="Goeker M."/>
        </authorList>
    </citation>
    <scope>NUCLEOTIDE SEQUENCE [LARGE SCALE GENOMIC DNA]</scope>
    <source>
        <strain evidence="1 2">CFPB 3232</strain>
    </source>
</reference>
<accession>A0A328YXE6</accession>
<comment type="caution">
    <text evidence="1">The sequence shown here is derived from an EMBL/GenBank/DDBJ whole genome shotgun (WGS) entry which is preliminary data.</text>
</comment>
<keyword evidence="2" id="KW-1185">Reference proteome</keyword>
<name>A0A328YXE6_9BURK</name>
<dbReference type="OrthoDB" id="8685558at2"/>
<dbReference type="AlphaFoldDB" id="A0A328YXE6"/>